<dbReference type="KEGG" id="amn:RAM_18560"/>
<accession>A0A9R0NX06</accession>
<dbReference type="AlphaFoldDB" id="A0A9R0NX06"/>
<dbReference type="Proteomes" id="UP000006138">
    <property type="component" value="Chromosome"/>
</dbReference>
<organism evidence="1 2">
    <name type="scientific">Amycolatopsis mediterranei (strain S699)</name>
    <name type="common">Nocardia mediterranei</name>
    <dbReference type="NCBI Taxonomy" id="713604"/>
    <lineage>
        <taxon>Bacteria</taxon>
        <taxon>Bacillati</taxon>
        <taxon>Actinomycetota</taxon>
        <taxon>Actinomycetes</taxon>
        <taxon>Pseudonocardiales</taxon>
        <taxon>Pseudonocardiaceae</taxon>
        <taxon>Amycolatopsis</taxon>
    </lineage>
</organism>
<gene>
    <name evidence="1" type="ordered locus">RAM_18560</name>
</gene>
<keyword evidence="2" id="KW-1185">Reference proteome</keyword>
<proteinExistence type="predicted"/>
<reference evidence="1 2" key="1">
    <citation type="journal article" date="2011" name="J. Bacteriol.">
        <title>Whole genome sequence of the rifamycin B-producing strain Amycolatopsis mediterranei S699.</title>
        <authorList>
            <person name="Verma M."/>
            <person name="Kaur J."/>
            <person name="Kumar M."/>
            <person name="Kumari K."/>
            <person name="Saxena A."/>
            <person name="Anand S."/>
            <person name="Nigam A."/>
            <person name="Ravi V."/>
            <person name="Raghuvanshi S."/>
            <person name="Khurana P."/>
            <person name="Tyagi A.K."/>
            <person name="Khurana J.P."/>
            <person name="Lal R."/>
        </authorList>
    </citation>
    <scope>NUCLEOTIDE SEQUENCE [LARGE SCALE GENOMIC DNA]</scope>
    <source>
        <strain evidence="1 2">S699</strain>
    </source>
</reference>
<name>A0A9R0NX06_AMYMS</name>
<evidence type="ECO:0000313" key="1">
    <source>
        <dbReference type="EMBL" id="AEK42198.1"/>
    </source>
</evidence>
<sequence length="37" mass="4009">MCQETLDLAQRDRDEASARALGAIAAVTVWASMARVM</sequence>
<dbReference type="EMBL" id="CP002896">
    <property type="protein sequence ID" value="AEK42198.1"/>
    <property type="molecule type" value="Genomic_DNA"/>
</dbReference>
<evidence type="ECO:0000313" key="2">
    <source>
        <dbReference type="Proteomes" id="UP000006138"/>
    </source>
</evidence>
<protein>
    <submittedName>
        <fullName evidence="1">Uncharacterized protein</fullName>
    </submittedName>
</protein>